<dbReference type="GO" id="GO:0044780">
    <property type="term" value="P:bacterial-type flagellum assembly"/>
    <property type="evidence" value="ECO:0007669"/>
    <property type="project" value="UniProtKB-UniRule"/>
</dbReference>
<organism evidence="11 12">
    <name type="scientific">SAR86 cluster bacterium</name>
    <dbReference type="NCBI Taxonomy" id="2030880"/>
    <lineage>
        <taxon>Bacteria</taxon>
        <taxon>Pseudomonadati</taxon>
        <taxon>Pseudomonadota</taxon>
        <taxon>Gammaproteobacteria</taxon>
        <taxon>SAR86 cluster</taxon>
    </lineage>
</organism>
<evidence type="ECO:0000313" key="11">
    <source>
        <dbReference type="EMBL" id="PCH59995.1"/>
    </source>
</evidence>
<keyword evidence="6 10" id="KW-1133">Transmembrane helix</keyword>
<dbReference type="EMBL" id="NVQR01000102">
    <property type="protein sequence ID" value="PCH59995.1"/>
    <property type="molecule type" value="Genomic_DNA"/>
</dbReference>
<protein>
    <recommendedName>
        <fullName evidence="3 9">Flagellar biosynthetic protein FliR</fullName>
    </recommendedName>
</protein>
<keyword evidence="4 10" id="KW-1003">Cell membrane</keyword>
<feature type="transmembrane region" description="Helical" evidence="10">
    <location>
        <begin position="42"/>
        <end position="60"/>
    </location>
</feature>
<dbReference type="GO" id="GO:0009425">
    <property type="term" value="C:bacterial-type flagellum basal body"/>
    <property type="evidence" value="ECO:0007669"/>
    <property type="project" value="UniProtKB-SubCell"/>
</dbReference>
<feature type="transmembrane region" description="Helical" evidence="10">
    <location>
        <begin position="182"/>
        <end position="205"/>
    </location>
</feature>
<evidence type="ECO:0000256" key="5">
    <source>
        <dbReference type="ARBA" id="ARBA00022692"/>
    </source>
</evidence>
<keyword evidence="8 10" id="KW-0975">Bacterial flagellum</keyword>
<comment type="subcellular location">
    <subcellularLocation>
        <location evidence="10">Cell membrane</location>
        <topology evidence="10">Multi-pass membrane protein</topology>
    </subcellularLocation>
    <subcellularLocation>
        <location evidence="10">Bacterial flagellum basal body</location>
    </subcellularLocation>
</comment>
<keyword evidence="11" id="KW-0969">Cilium</keyword>
<evidence type="ECO:0000256" key="7">
    <source>
        <dbReference type="ARBA" id="ARBA00023136"/>
    </source>
</evidence>
<evidence type="ECO:0000256" key="2">
    <source>
        <dbReference type="ARBA" id="ARBA00009772"/>
    </source>
</evidence>
<evidence type="ECO:0000256" key="10">
    <source>
        <dbReference type="RuleBase" id="RU362071"/>
    </source>
</evidence>
<evidence type="ECO:0000256" key="4">
    <source>
        <dbReference type="ARBA" id="ARBA00022475"/>
    </source>
</evidence>
<feature type="transmembrane region" description="Helical" evidence="10">
    <location>
        <begin position="98"/>
        <end position="117"/>
    </location>
</feature>
<evidence type="ECO:0000313" key="12">
    <source>
        <dbReference type="Proteomes" id="UP000218172"/>
    </source>
</evidence>
<keyword evidence="11" id="KW-0966">Cell projection</keyword>
<dbReference type="PANTHER" id="PTHR30065">
    <property type="entry name" value="FLAGELLAR BIOSYNTHETIC PROTEIN FLIR"/>
    <property type="match status" value="1"/>
</dbReference>
<dbReference type="GO" id="GO:0005886">
    <property type="term" value="C:plasma membrane"/>
    <property type="evidence" value="ECO:0007669"/>
    <property type="project" value="UniProtKB-SubCell"/>
</dbReference>
<comment type="similarity">
    <text evidence="2 10">Belongs to the FliR/MopE/SpaR family.</text>
</comment>
<evidence type="ECO:0000256" key="8">
    <source>
        <dbReference type="ARBA" id="ARBA00023143"/>
    </source>
</evidence>
<dbReference type="Pfam" id="PF01311">
    <property type="entry name" value="Bac_export_1"/>
    <property type="match status" value="1"/>
</dbReference>
<keyword evidence="5 10" id="KW-0812">Transmembrane</keyword>
<dbReference type="GO" id="GO:0006605">
    <property type="term" value="P:protein targeting"/>
    <property type="evidence" value="ECO:0007669"/>
    <property type="project" value="UniProtKB-UniRule"/>
</dbReference>
<evidence type="ECO:0000256" key="6">
    <source>
        <dbReference type="ARBA" id="ARBA00022989"/>
    </source>
</evidence>
<evidence type="ECO:0000256" key="9">
    <source>
        <dbReference type="NCBIfam" id="TIGR01400"/>
    </source>
</evidence>
<name>A0A2A4MIR1_9GAMM</name>
<accession>A0A2A4MIR1</accession>
<reference evidence="12" key="1">
    <citation type="submission" date="2017-08" db="EMBL/GenBank/DDBJ databases">
        <title>A dynamic microbial community with high functional redundancy inhabits the cold, oxic subseafloor aquifer.</title>
        <authorList>
            <person name="Tully B.J."/>
            <person name="Wheat C.G."/>
            <person name="Glazer B.T."/>
            <person name="Huber J.A."/>
        </authorList>
    </citation>
    <scope>NUCLEOTIDE SEQUENCE [LARGE SCALE GENOMIC DNA]</scope>
</reference>
<evidence type="ECO:0000256" key="3">
    <source>
        <dbReference type="ARBA" id="ARBA00021717"/>
    </source>
</evidence>
<dbReference type="Proteomes" id="UP000218172">
    <property type="component" value="Unassembled WGS sequence"/>
</dbReference>
<dbReference type="InterPro" id="IPR006303">
    <property type="entry name" value="FliR"/>
</dbReference>
<feature type="transmembrane region" description="Helical" evidence="10">
    <location>
        <begin position="72"/>
        <end position="91"/>
    </location>
</feature>
<sequence length="261" mass="28368">MEILSFSSAQLGSLVGSFLWPLTRIMAFLSVVPVFGTQLVPARIRIVLSLTIAILVAPLLPPMPEVEGISPAAVVIIIQQIFIGVALGFFMQLIFHTFVIAGQLIAMQMGLGFASMMDPTNGVSVPVVSSMYLMVVTLLFITMNGHLLMLKLIVDSFTTFPVSTSFDILDSGLLQIINGISWIFSSALIIALPAITALLITNFAFGVMTKAAPQLNIFALGFPVAMILGMFILWLTMDSYIESAKRIFTDMFLILETLIAR</sequence>
<dbReference type="NCBIfam" id="TIGR01400">
    <property type="entry name" value="fliR"/>
    <property type="match status" value="1"/>
</dbReference>
<dbReference type="PANTHER" id="PTHR30065:SF8">
    <property type="entry name" value="FLAGELLAR BIOSYNTHETIC PROTEIN FLIR"/>
    <property type="match status" value="1"/>
</dbReference>
<keyword evidence="11" id="KW-0282">Flagellum</keyword>
<dbReference type="AlphaFoldDB" id="A0A2A4MIR1"/>
<comment type="function">
    <text evidence="1 10">Role in flagellar biosynthesis.</text>
</comment>
<evidence type="ECO:0000256" key="1">
    <source>
        <dbReference type="ARBA" id="ARBA00002578"/>
    </source>
</evidence>
<keyword evidence="7 10" id="KW-0472">Membrane</keyword>
<proteinExistence type="inferred from homology"/>
<dbReference type="InterPro" id="IPR002010">
    <property type="entry name" value="T3SS_IM_R"/>
</dbReference>
<gene>
    <name evidence="11" type="primary">fliR</name>
    <name evidence="11" type="ORF">COC19_06455</name>
</gene>
<dbReference type="PRINTS" id="PR00953">
    <property type="entry name" value="TYPE3IMRPROT"/>
</dbReference>
<comment type="caution">
    <text evidence="11">The sequence shown here is derived from an EMBL/GenBank/DDBJ whole genome shotgun (WGS) entry which is preliminary data.</text>
</comment>
<feature type="transmembrane region" description="Helical" evidence="10">
    <location>
        <begin position="12"/>
        <end position="35"/>
    </location>
</feature>
<feature type="transmembrane region" description="Helical" evidence="10">
    <location>
        <begin position="217"/>
        <end position="237"/>
    </location>
</feature>